<protein>
    <submittedName>
        <fullName evidence="1">Uncharacterized protein</fullName>
    </submittedName>
</protein>
<dbReference type="EMBL" id="PUHP01000634">
    <property type="protein sequence ID" value="TQN68783.1"/>
    <property type="molecule type" value="Genomic_DNA"/>
</dbReference>
<name>A0A5Q4BP80_9PEZI</name>
<dbReference type="AlphaFoldDB" id="A0A5Q4BP80"/>
<comment type="caution">
    <text evidence="1">The sequence shown here is derived from an EMBL/GenBank/DDBJ whole genome shotgun (WGS) entry which is preliminary data.</text>
</comment>
<gene>
    <name evidence="1" type="ORF">CSHISOI_06693</name>
</gene>
<sequence length="54" mass="6053">MAGSVKSWPQTSRMAFTGIQAPSVIQESCRASGNQRLFVYGELFLFLFLSFSLF</sequence>
<organism evidence="1 2">
    <name type="scientific">Colletotrichum shisoi</name>
    <dbReference type="NCBI Taxonomy" id="2078593"/>
    <lineage>
        <taxon>Eukaryota</taxon>
        <taxon>Fungi</taxon>
        <taxon>Dikarya</taxon>
        <taxon>Ascomycota</taxon>
        <taxon>Pezizomycotina</taxon>
        <taxon>Sordariomycetes</taxon>
        <taxon>Hypocreomycetidae</taxon>
        <taxon>Glomerellales</taxon>
        <taxon>Glomerellaceae</taxon>
        <taxon>Colletotrichum</taxon>
        <taxon>Colletotrichum destructivum species complex</taxon>
    </lineage>
</organism>
<reference evidence="1 2" key="1">
    <citation type="journal article" date="2019" name="Sci. Rep.">
        <title>Colletotrichum shisoi sp. nov., an anthracnose pathogen of Perilla frutescens in Japan: molecular phylogenetic, morphological and genomic evidence.</title>
        <authorList>
            <person name="Gan P."/>
            <person name="Tsushima A."/>
            <person name="Hiroyama R."/>
            <person name="Narusaka M."/>
            <person name="Takano Y."/>
            <person name="Narusaka Y."/>
            <person name="Kawaradani M."/>
            <person name="Damm U."/>
            <person name="Shirasu K."/>
        </authorList>
    </citation>
    <scope>NUCLEOTIDE SEQUENCE [LARGE SCALE GENOMIC DNA]</scope>
    <source>
        <strain evidence="1 2">PG-2018a</strain>
    </source>
</reference>
<proteinExistence type="predicted"/>
<dbReference type="Proteomes" id="UP000326340">
    <property type="component" value="Unassembled WGS sequence"/>
</dbReference>
<evidence type="ECO:0000313" key="2">
    <source>
        <dbReference type="Proteomes" id="UP000326340"/>
    </source>
</evidence>
<accession>A0A5Q4BP80</accession>
<keyword evidence="2" id="KW-1185">Reference proteome</keyword>
<evidence type="ECO:0000313" key="1">
    <source>
        <dbReference type="EMBL" id="TQN68783.1"/>
    </source>
</evidence>